<gene>
    <name evidence="2" type="ORF">ACE41H_03180</name>
</gene>
<keyword evidence="3" id="KW-1185">Reference proteome</keyword>
<protein>
    <submittedName>
        <fullName evidence="2">Uncharacterized protein</fullName>
    </submittedName>
</protein>
<evidence type="ECO:0000313" key="2">
    <source>
        <dbReference type="EMBL" id="MFB5265790.1"/>
    </source>
</evidence>
<accession>A0ABV5ANM1</accession>
<comment type="caution">
    <text evidence="2">The sequence shown here is derived from an EMBL/GenBank/DDBJ whole genome shotgun (WGS) entry which is preliminary data.</text>
</comment>
<feature type="region of interest" description="Disordered" evidence="1">
    <location>
        <begin position="199"/>
        <end position="224"/>
    </location>
</feature>
<reference evidence="2 3" key="1">
    <citation type="submission" date="2024-09" db="EMBL/GenBank/DDBJ databases">
        <title>Paenibacillus zeirhizospherea sp. nov., isolated from surface of the maize (Zea mays) roots in a horticulture field, Hungary.</title>
        <authorList>
            <person name="Marton D."/>
            <person name="Farkas M."/>
            <person name="Bedics A."/>
            <person name="Toth E."/>
            <person name="Tancsics A."/>
            <person name="Boka K."/>
            <person name="Maroti G."/>
            <person name="Kriszt B."/>
            <person name="Cserhati M."/>
        </authorList>
    </citation>
    <scope>NUCLEOTIDE SEQUENCE [LARGE SCALE GENOMIC DNA]</scope>
    <source>
        <strain evidence="2 3">KCTC 33519</strain>
    </source>
</reference>
<sequence>MKTFKIMILFLVLISLMVFAAVFPLLLSKVNDQRLLGQIHLQKIETQASNPSTQYSVIDKLRVLYDKRVHSKDIVVVQNSQLSAADMEKLNALCYAELQTLREKKLLPDLEDDVSEGFQGSSFTSFDTSRPDLVVNYYVMTMYSNQYRISFTMDADTNKIYEMKIDAAAKPLVVDYDNAYLHWQDYLGLSLEQSDHARKLPEGGYSNDNRPFPPLNSMSEGADQDYPVDDQTSGMSMALVHDYTDGSQTVVYSFLIAKDKKSFTISWSFQ</sequence>
<organism evidence="2 3">
    <name type="scientific">Paenibacillus enshidis</name>
    <dbReference type="NCBI Taxonomy" id="1458439"/>
    <lineage>
        <taxon>Bacteria</taxon>
        <taxon>Bacillati</taxon>
        <taxon>Bacillota</taxon>
        <taxon>Bacilli</taxon>
        <taxon>Bacillales</taxon>
        <taxon>Paenibacillaceae</taxon>
        <taxon>Paenibacillus</taxon>
    </lineage>
</organism>
<name>A0ABV5ANM1_9BACL</name>
<evidence type="ECO:0000256" key="1">
    <source>
        <dbReference type="SAM" id="MobiDB-lite"/>
    </source>
</evidence>
<dbReference type="Proteomes" id="UP001580346">
    <property type="component" value="Unassembled WGS sequence"/>
</dbReference>
<proteinExistence type="predicted"/>
<dbReference type="EMBL" id="JBHHMI010000002">
    <property type="protein sequence ID" value="MFB5265790.1"/>
    <property type="molecule type" value="Genomic_DNA"/>
</dbReference>
<evidence type="ECO:0000313" key="3">
    <source>
        <dbReference type="Proteomes" id="UP001580346"/>
    </source>
</evidence>
<dbReference type="RefSeq" id="WP_375353334.1">
    <property type="nucleotide sequence ID" value="NZ_JBHHMI010000002.1"/>
</dbReference>